<proteinExistence type="predicted"/>
<name>A0A318H0M1_9BURK</name>
<accession>A0A318H0M1</accession>
<gene>
    <name evidence="2" type="ORF">C7444_107136</name>
</gene>
<dbReference type="PANTHER" id="PTHR43329">
    <property type="entry name" value="EPOXIDE HYDROLASE"/>
    <property type="match status" value="1"/>
</dbReference>
<feature type="domain" description="AB hydrolase-1" evidence="1">
    <location>
        <begin position="8"/>
        <end position="260"/>
    </location>
</feature>
<dbReference type="EMBL" id="QJJS01000007">
    <property type="protein sequence ID" value="PXW96230.1"/>
    <property type="molecule type" value="Genomic_DNA"/>
</dbReference>
<keyword evidence="3" id="KW-1185">Reference proteome</keyword>
<organism evidence="2 3">
    <name type="scientific">Sphaerotilus hippei</name>
    <dbReference type="NCBI Taxonomy" id="744406"/>
    <lineage>
        <taxon>Bacteria</taxon>
        <taxon>Pseudomonadati</taxon>
        <taxon>Pseudomonadota</taxon>
        <taxon>Betaproteobacteria</taxon>
        <taxon>Burkholderiales</taxon>
        <taxon>Sphaerotilaceae</taxon>
        <taxon>Sphaerotilus</taxon>
    </lineage>
</organism>
<dbReference type="RefSeq" id="WP_110400648.1">
    <property type="nucleotide sequence ID" value="NZ_QJJS01000007.1"/>
</dbReference>
<dbReference type="InterPro" id="IPR029058">
    <property type="entry name" value="AB_hydrolase_fold"/>
</dbReference>
<evidence type="ECO:0000259" key="1">
    <source>
        <dbReference type="Pfam" id="PF12697"/>
    </source>
</evidence>
<dbReference type="Proteomes" id="UP000247811">
    <property type="component" value="Unassembled WGS sequence"/>
</dbReference>
<evidence type="ECO:0000313" key="3">
    <source>
        <dbReference type="Proteomes" id="UP000247811"/>
    </source>
</evidence>
<protein>
    <submittedName>
        <fullName evidence="2">Pimeloyl-ACP methyl ester carboxylesterase</fullName>
    </submittedName>
</protein>
<dbReference type="Gene3D" id="3.40.50.1820">
    <property type="entry name" value="alpha/beta hydrolase"/>
    <property type="match status" value="1"/>
</dbReference>
<dbReference type="SUPFAM" id="SSF53474">
    <property type="entry name" value="alpha/beta-Hydrolases"/>
    <property type="match status" value="1"/>
</dbReference>
<dbReference type="InterPro" id="IPR000073">
    <property type="entry name" value="AB_hydrolase_1"/>
</dbReference>
<evidence type="ECO:0000313" key="2">
    <source>
        <dbReference type="EMBL" id="PXW96230.1"/>
    </source>
</evidence>
<dbReference type="Pfam" id="PF12697">
    <property type="entry name" value="Abhydrolase_6"/>
    <property type="match status" value="1"/>
</dbReference>
<reference evidence="2 3" key="1">
    <citation type="submission" date="2018-05" db="EMBL/GenBank/DDBJ databases">
        <title>Genomic Encyclopedia of Type Strains, Phase IV (KMG-IV): sequencing the most valuable type-strain genomes for metagenomic binning, comparative biology and taxonomic classification.</title>
        <authorList>
            <person name="Goeker M."/>
        </authorList>
    </citation>
    <scope>NUCLEOTIDE SEQUENCE [LARGE SCALE GENOMIC DNA]</scope>
    <source>
        <strain evidence="2 3">DSM 566</strain>
    </source>
</reference>
<dbReference type="AlphaFoldDB" id="A0A318H0M1"/>
<dbReference type="OrthoDB" id="5729753at2"/>
<comment type="caution">
    <text evidence="2">The sequence shown here is derived from an EMBL/GenBank/DDBJ whole genome shotgun (WGS) entry which is preliminary data.</text>
</comment>
<sequence length="275" mass="30458">MSAERPLLVFCHANGFPAGTYRRLFEAWQAAGWRVEALARSGHDPAFPVTANWPHLRDELLRFIDSVAPAGTPVVLVGHSMGGYLSLKAASRRPQQVRAVVLLDSPVIGGWRAHSLRVLQATGLMRRHSPGRLSERRRQQWPDLDSVRHHYGSKAVFARWHPDVLEDYLQAGIEPDPAGGVRLAFDRRVETRIYDTLPHQLATTLRRHPLRAPVGFIGGTRSREVRQVGLATTRALVHDHLHWLEGGHLFPMEQPAATAAVVLSMLAALGVTAPA</sequence>